<sequence length="86" mass="9886">MILSVKNLLTESFYLQILLFYIIANYRIFGKFSILLKEKTAETVFFTDRTVSIYFINSEKLSFFLSNLIKVPSALLFINVGTVSTS</sequence>
<keyword evidence="1" id="KW-1133">Transmembrane helix</keyword>
<dbReference type="EMBL" id="JXKA01000024">
    <property type="protein sequence ID" value="PCS10771.1"/>
    <property type="molecule type" value="Genomic_DNA"/>
</dbReference>
<dbReference type="AlphaFoldDB" id="A0A2A5SBG7"/>
<evidence type="ECO:0000313" key="2">
    <source>
        <dbReference type="EMBL" id="PCS10771.1"/>
    </source>
</evidence>
<keyword evidence="1" id="KW-0472">Membrane</keyword>
<feature type="transmembrane region" description="Helical" evidence="1">
    <location>
        <begin position="12"/>
        <end position="29"/>
    </location>
</feature>
<accession>A0A2A5SBG7</accession>
<keyword evidence="1" id="KW-0812">Transmembrane</keyword>
<name>A0A2A5SBG7_LACLH</name>
<evidence type="ECO:0000256" key="1">
    <source>
        <dbReference type="SAM" id="Phobius"/>
    </source>
</evidence>
<protein>
    <submittedName>
        <fullName evidence="2">Uncharacterized protein</fullName>
    </submittedName>
</protein>
<evidence type="ECO:0000313" key="3">
    <source>
        <dbReference type="Proteomes" id="UP000218744"/>
    </source>
</evidence>
<comment type="caution">
    <text evidence="2">The sequence shown here is derived from an EMBL/GenBank/DDBJ whole genome shotgun (WGS) entry which is preliminary data.</text>
</comment>
<proteinExistence type="predicted"/>
<organism evidence="2 3">
    <name type="scientific">Lactococcus lactis subsp. hordniae</name>
    <dbReference type="NCBI Taxonomy" id="203404"/>
    <lineage>
        <taxon>Bacteria</taxon>
        <taxon>Bacillati</taxon>
        <taxon>Bacillota</taxon>
        <taxon>Bacilli</taxon>
        <taxon>Lactobacillales</taxon>
        <taxon>Streptococcaceae</taxon>
        <taxon>Lactococcus</taxon>
    </lineage>
</organism>
<gene>
    <name evidence="2" type="ORF">RU90_GL001159</name>
</gene>
<dbReference type="Proteomes" id="UP000218744">
    <property type="component" value="Unassembled WGS sequence"/>
</dbReference>
<reference evidence="2 3" key="1">
    <citation type="submission" date="2014-12" db="EMBL/GenBank/DDBJ databases">
        <title>Draft genome sequences of 10 type strains of Lactococcus.</title>
        <authorList>
            <person name="Sun Z."/>
            <person name="Zhong Z."/>
            <person name="Liu W."/>
            <person name="Zhang W."/>
            <person name="Zhang H."/>
        </authorList>
    </citation>
    <scope>NUCLEOTIDE SEQUENCE [LARGE SCALE GENOMIC DNA]</scope>
    <source>
        <strain evidence="2 3">DSM 20450</strain>
    </source>
</reference>